<keyword evidence="2" id="KW-1185">Reference proteome</keyword>
<dbReference type="AlphaFoldDB" id="A0A8X6GCW9"/>
<proteinExistence type="predicted"/>
<dbReference type="Proteomes" id="UP000887116">
    <property type="component" value="Unassembled WGS sequence"/>
</dbReference>
<gene>
    <name evidence="1" type="ORF">TNCT_722101</name>
</gene>
<evidence type="ECO:0000313" key="1">
    <source>
        <dbReference type="EMBL" id="GFQ99434.1"/>
    </source>
</evidence>
<protein>
    <submittedName>
        <fullName evidence="1">Uncharacterized protein</fullName>
    </submittedName>
</protein>
<comment type="caution">
    <text evidence="1">The sequence shown here is derived from an EMBL/GenBank/DDBJ whole genome shotgun (WGS) entry which is preliminary data.</text>
</comment>
<accession>A0A8X6GCW9</accession>
<reference evidence="1" key="1">
    <citation type="submission" date="2020-07" db="EMBL/GenBank/DDBJ databases">
        <title>Multicomponent nature underlies the extraordinary mechanical properties of spider dragline silk.</title>
        <authorList>
            <person name="Kono N."/>
            <person name="Nakamura H."/>
            <person name="Mori M."/>
            <person name="Yoshida Y."/>
            <person name="Ohtoshi R."/>
            <person name="Malay A.D."/>
            <person name="Moran D.A.P."/>
            <person name="Tomita M."/>
            <person name="Numata K."/>
            <person name="Arakawa K."/>
        </authorList>
    </citation>
    <scope>NUCLEOTIDE SEQUENCE</scope>
</reference>
<sequence>MSKEILVVLNSKRGSVKAQLTRIKDFINNPDKKDKINSSHRVALCKSPRSCPNCSKRHNSLLCRNFEKKVDSQRSQISETLPTLEPKNTTTLNVNSECFKPKQTIPYVESFVNEGEESVGHVKGHSTGVLSTAIVYCQNNRGELLPILTLLDNGTADVIMSDVYMDDLLTGADDLESGRKLQEQLVSLLRGAGMELHKWSASKPLLLADSMCQDKDLSYPSSTETKTLGFF</sequence>
<organism evidence="1 2">
    <name type="scientific">Trichonephila clavata</name>
    <name type="common">Joro spider</name>
    <name type="synonym">Nephila clavata</name>
    <dbReference type="NCBI Taxonomy" id="2740835"/>
    <lineage>
        <taxon>Eukaryota</taxon>
        <taxon>Metazoa</taxon>
        <taxon>Ecdysozoa</taxon>
        <taxon>Arthropoda</taxon>
        <taxon>Chelicerata</taxon>
        <taxon>Arachnida</taxon>
        <taxon>Araneae</taxon>
        <taxon>Araneomorphae</taxon>
        <taxon>Entelegynae</taxon>
        <taxon>Araneoidea</taxon>
        <taxon>Nephilidae</taxon>
        <taxon>Trichonephila</taxon>
    </lineage>
</organism>
<name>A0A8X6GCW9_TRICU</name>
<dbReference type="EMBL" id="BMAO01005147">
    <property type="protein sequence ID" value="GFQ99434.1"/>
    <property type="molecule type" value="Genomic_DNA"/>
</dbReference>
<evidence type="ECO:0000313" key="2">
    <source>
        <dbReference type="Proteomes" id="UP000887116"/>
    </source>
</evidence>